<evidence type="ECO:0000259" key="1">
    <source>
        <dbReference type="Pfam" id="PF13472"/>
    </source>
</evidence>
<dbReference type="InterPro" id="IPR013830">
    <property type="entry name" value="SGNH_hydro"/>
</dbReference>
<name>A0A644WLX0_9ZZZZ</name>
<dbReference type="PANTHER" id="PTHR30383:SF5">
    <property type="entry name" value="SGNH HYDROLASE-TYPE ESTERASE DOMAIN-CONTAINING PROTEIN"/>
    <property type="match status" value="1"/>
</dbReference>
<dbReference type="Gene3D" id="3.40.50.1110">
    <property type="entry name" value="SGNH hydrolase"/>
    <property type="match status" value="1"/>
</dbReference>
<dbReference type="InterPro" id="IPR051532">
    <property type="entry name" value="Ester_Hydrolysis_Enzymes"/>
</dbReference>
<dbReference type="SUPFAM" id="SSF52266">
    <property type="entry name" value="SGNH hydrolase"/>
    <property type="match status" value="1"/>
</dbReference>
<comment type="caution">
    <text evidence="2">The sequence shown here is derived from an EMBL/GenBank/DDBJ whole genome shotgun (WGS) entry which is preliminary data.</text>
</comment>
<dbReference type="GO" id="GO:0004622">
    <property type="term" value="F:phosphatidylcholine lysophospholipase activity"/>
    <property type="evidence" value="ECO:0007669"/>
    <property type="project" value="TreeGrafter"/>
</dbReference>
<accession>A0A644WLX0</accession>
<dbReference type="EMBL" id="VSSQ01001050">
    <property type="protein sequence ID" value="MPM04577.1"/>
    <property type="molecule type" value="Genomic_DNA"/>
</dbReference>
<protein>
    <recommendedName>
        <fullName evidence="1">SGNH hydrolase-type esterase domain-containing protein</fullName>
    </recommendedName>
</protein>
<sequence>MKKSICLIYILLLLVVTANAQYPRASLWTQDMANFAAVDAAGGVQKEVVLFAGSSTFRMWNTLQSDFPESKILNRSFGGSIMTDLIYFFGQVVAPYSPRQVVLYEGDNDLNETAKTAEQFMDDVITMIRMINIYYPNAKILLVSIKPSPSRIAAFPKYEEANRLMKAYADKYTYIDYADTWTPMLKQDGTPETAYFGSDMLHMNASGYVLWKTILEPFLLKSNGSSEENPDAKGDVFIDFGPSSATTPGNWNNIADHQAANVILIDDRGLETSIRLQVTDPFYNGFNNSGTNSPTGNAAVFPGTATIDNFFGHVNAWGTTPANPTGVIRLSGLDPAGYYSFTIFSSRVGASDIRETKYTFEGAGESVHSLLNSSGNTSEVAITKDVRPTSEGVITITVTAGPNNNQAEKFYYLGAMRIEYSESPSAVNTPVVSLTQAYYTNGALRINDYTGRVKIDDLTGKRVGEGQMQSGYFPVLLTPGIYVVCSEKENLKLMVK</sequence>
<dbReference type="PANTHER" id="PTHR30383">
    <property type="entry name" value="THIOESTERASE 1/PROTEASE 1/LYSOPHOSPHOLIPASE L1"/>
    <property type="match status" value="1"/>
</dbReference>
<gene>
    <name evidence="2" type="ORF">SDC9_50855</name>
</gene>
<dbReference type="AlphaFoldDB" id="A0A644WLX0"/>
<organism evidence="2">
    <name type="scientific">bioreactor metagenome</name>
    <dbReference type="NCBI Taxonomy" id="1076179"/>
    <lineage>
        <taxon>unclassified sequences</taxon>
        <taxon>metagenomes</taxon>
        <taxon>ecological metagenomes</taxon>
    </lineage>
</organism>
<feature type="domain" description="SGNH hydrolase-type esterase" evidence="1">
    <location>
        <begin position="60"/>
        <end position="208"/>
    </location>
</feature>
<proteinExistence type="predicted"/>
<evidence type="ECO:0000313" key="2">
    <source>
        <dbReference type="EMBL" id="MPM04577.1"/>
    </source>
</evidence>
<dbReference type="Pfam" id="PF13472">
    <property type="entry name" value="Lipase_GDSL_2"/>
    <property type="match status" value="1"/>
</dbReference>
<dbReference type="InterPro" id="IPR036514">
    <property type="entry name" value="SGNH_hydro_sf"/>
</dbReference>
<reference evidence="2" key="1">
    <citation type="submission" date="2019-08" db="EMBL/GenBank/DDBJ databases">
        <authorList>
            <person name="Kucharzyk K."/>
            <person name="Murdoch R.W."/>
            <person name="Higgins S."/>
            <person name="Loffler F."/>
        </authorList>
    </citation>
    <scope>NUCLEOTIDE SEQUENCE</scope>
</reference>